<proteinExistence type="predicted"/>
<keyword evidence="2" id="KW-1185">Reference proteome</keyword>
<organism evidence="1 2">
    <name type="scientific">Pseudomonas virus Pa193</name>
    <dbReference type="NCBI Taxonomy" id="2590837"/>
    <lineage>
        <taxon>Viruses</taxon>
        <taxon>Duplodnaviria</taxon>
        <taxon>Heunggongvirae</taxon>
        <taxon>Uroviricota</taxon>
        <taxon>Caudoviricetes</taxon>
        <taxon>Lindbergviridae</taxon>
        <taxon>Pbunavirus</taxon>
        <taxon>Pbunavirus Pa193</taxon>
    </lineage>
</organism>
<protein>
    <submittedName>
        <fullName evidence="1">Uncharacterized protein</fullName>
    </submittedName>
</protein>
<dbReference type="Proteomes" id="UP000326162">
    <property type="component" value="Segment"/>
</dbReference>
<sequence>MTKQAKIQNVAKFANVTVEVAKAYLEAEEWLVDEAVYTIKAERKAGML</sequence>
<reference evidence="1 2" key="1">
    <citation type="submission" date="2019-04" db="EMBL/GenBank/DDBJ databases">
        <authorList>
            <person name="Morales S."/>
            <person name="Lehman S.M."/>
            <person name="Cole R.A."/>
            <person name="Branston S."/>
            <person name="Mearns G."/>
            <person name="Rankin D."/>
            <person name="Kovach Z."/>
        </authorList>
    </citation>
    <scope>NUCLEOTIDE SEQUENCE [LARGE SCALE GENOMIC DNA]</scope>
</reference>
<evidence type="ECO:0000313" key="1">
    <source>
        <dbReference type="EMBL" id="QDH45927.1"/>
    </source>
</evidence>
<dbReference type="EMBL" id="MK837009">
    <property type="protein sequence ID" value="QDH45927.1"/>
    <property type="molecule type" value="Genomic_DNA"/>
</dbReference>
<name>A0A5P1KV94_9CAUD</name>
<accession>A0A5P1KV94</accession>
<gene>
    <name evidence="1" type="ORF">Pa193_017</name>
</gene>
<dbReference type="Gene3D" id="1.10.8.10">
    <property type="entry name" value="DNA helicase RuvA subunit, C-terminal domain"/>
    <property type="match status" value="1"/>
</dbReference>
<evidence type="ECO:0000313" key="2">
    <source>
        <dbReference type="Proteomes" id="UP000326162"/>
    </source>
</evidence>